<feature type="compositionally biased region" description="Basic and acidic residues" evidence="1">
    <location>
        <begin position="115"/>
        <end position="128"/>
    </location>
</feature>
<organism evidence="2">
    <name type="scientific">uncultured Frankineae bacterium</name>
    <dbReference type="NCBI Taxonomy" id="437475"/>
    <lineage>
        <taxon>Bacteria</taxon>
        <taxon>Bacillati</taxon>
        <taxon>Actinomycetota</taxon>
        <taxon>Actinomycetes</taxon>
        <taxon>Frankiales</taxon>
        <taxon>environmental samples</taxon>
    </lineage>
</organism>
<keyword evidence="2" id="KW-0808">Transferase</keyword>
<protein>
    <submittedName>
        <fullName evidence="2">Aspartyl-tRNA(Asn) amidotransferase subunit A @ Glutamyl-tRNA(Gln) amidotransferase subunit A</fullName>
        <ecNumber evidence="2">6.3.5.6</ecNumber>
        <ecNumber evidence="2">6.3.5.7</ecNumber>
    </submittedName>
</protein>
<feature type="region of interest" description="Disordered" evidence="1">
    <location>
        <begin position="1"/>
        <end position="194"/>
    </location>
</feature>
<dbReference type="EMBL" id="CADCUB010000052">
    <property type="protein sequence ID" value="CAA9318313.1"/>
    <property type="molecule type" value="Genomic_DNA"/>
</dbReference>
<feature type="region of interest" description="Disordered" evidence="1">
    <location>
        <begin position="326"/>
        <end position="496"/>
    </location>
</feature>
<feature type="compositionally biased region" description="Basic residues" evidence="1">
    <location>
        <begin position="383"/>
        <end position="396"/>
    </location>
</feature>
<feature type="compositionally biased region" description="Low complexity" evidence="1">
    <location>
        <begin position="476"/>
        <end position="496"/>
    </location>
</feature>
<gene>
    <name evidence="2" type="ORF">AVDCRST_MAG07-1627</name>
</gene>
<feature type="compositionally biased region" description="Basic residues" evidence="1">
    <location>
        <begin position="7"/>
        <end position="26"/>
    </location>
</feature>
<feature type="compositionally biased region" description="Basic and acidic residues" evidence="1">
    <location>
        <begin position="425"/>
        <end position="437"/>
    </location>
</feature>
<sequence>DRPDPPHRRRDGRRRREQGRQRRRGRPGPPRPDRRRRRRRARLPARRRRRRPGAGGPRGRGRGDRAARRGPARPQGRDRHPGRPHDGRVADPRGLAAALRRDRHDPAAGRRRGGARQDQHGRVRDGLVHRAQRLRPDAQPLGPHPDAGRQRRRLGRGGGGVRSAAGRRHRHRRLDPPARVGHRHGRGQADLRRGLALRARRVLQLAGPGRSVRPHRARRRAAARGDRRARPGRLDLDRRARPAGGGGGPPRVGAGPAGRRRARAHGRGLRGGGAGALRRGRRAAVRARRHGDRGELPPLRARPAGLLPHRAVGGVVEPRALRQRPLRPAGRRRRRPLARGGHVAHPRRGVRRRGQAPDHPRHLRPVERLLRRLLRPGAEGPHAHHARLHRRLRAGRRPGVASLAGRRLPARRQARRPARDVPPGPRDHPVEPLRRPGDVAAGGAVRGPAGGAAGHGAHHARRPALPGGRRARGRPARPMGRAAARVRTRAGGCTCL</sequence>
<feature type="non-terminal residue" evidence="2">
    <location>
        <position position="1"/>
    </location>
</feature>
<feature type="compositionally biased region" description="Basic and acidic residues" evidence="1">
    <location>
        <begin position="355"/>
        <end position="370"/>
    </location>
</feature>
<proteinExistence type="predicted"/>
<dbReference type="AlphaFoldDB" id="A0A6J4KXY8"/>
<dbReference type="GO" id="GO:0050567">
    <property type="term" value="F:glutaminyl-tRNA synthase (glutamine-hydrolyzing) activity"/>
    <property type="evidence" value="ECO:0007669"/>
    <property type="project" value="UniProtKB-EC"/>
</dbReference>
<feature type="compositionally biased region" description="Basic residues" evidence="1">
    <location>
        <begin position="326"/>
        <end position="354"/>
    </location>
</feature>
<accession>A0A6J4KXY8</accession>
<dbReference type="EC" id="6.3.5.7" evidence="2"/>
<evidence type="ECO:0000313" key="2">
    <source>
        <dbReference type="EMBL" id="CAA9318313.1"/>
    </source>
</evidence>
<feature type="compositionally biased region" description="Gly residues" evidence="1">
    <location>
        <begin position="444"/>
        <end position="454"/>
    </location>
</feature>
<dbReference type="EC" id="6.3.5.6" evidence="2"/>
<dbReference type="GO" id="GO:0050566">
    <property type="term" value="F:asparaginyl-tRNA synthase (glutamine-hydrolyzing) activity"/>
    <property type="evidence" value="ECO:0007669"/>
    <property type="project" value="UniProtKB-EC"/>
</dbReference>
<name>A0A6J4KXY8_9ACTN</name>
<keyword evidence="2" id="KW-0436">Ligase</keyword>
<reference evidence="2" key="1">
    <citation type="submission" date="2020-02" db="EMBL/GenBank/DDBJ databases">
        <authorList>
            <person name="Meier V. D."/>
        </authorList>
    </citation>
    <scope>NUCLEOTIDE SEQUENCE</scope>
    <source>
        <strain evidence="2">AVDCRST_MAG07</strain>
    </source>
</reference>
<evidence type="ECO:0000256" key="1">
    <source>
        <dbReference type="SAM" id="MobiDB-lite"/>
    </source>
</evidence>
<feature type="compositionally biased region" description="Basic residues" evidence="1">
    <location>
        <begin position="212"/>
        <end position="222"/>
    </location>
</feature>
<feature type="region of interest" description="Disordered" evidence="1">
    <location>
        <begin position="206"/>
        <end position="302"/>
    </location>
</feature>
<feature type="non-terminal residue" evidence="2">
    <location>
        <position position="496"/>
    </location>
</feature>
<feature type="compositionally biased region" description="Basic and acidic residues" evidence="1">
    <location>
        <begin position="99"/>
        <end position="108"/>
    </location>
</feature>
<feature type="compositionally biased region" description="Basic residues" evidence="1">
    <location>
        <begin position="258"/>
        <end position="268"/>
    </location>
</feature>
<feature type="compositionally biased region" description="Basic residues" evidence="1">
    <location>
        <begin position="33"/>
        <end position="52"/>
    </location>
</feature>
<dbReference type="GO" id="GO:0016740">
    <property type="term" value="F:transferase activity"/>
    <property type="evidence" value="ECO:0007669"/>
    <property type="project" value="UniProtKB-KW"/>
</dbReference>
<feature type="compositionally biased region" description="Basic and acidic residues" evidence="1">
    <location>
        <begin position="223"/>
        <end position="240"/>
    </location>
</feature>
<feature type="compositionally biased region" description="Basic and acidic residues" evidence="1">
    <location>
        <begin position="75"/>
        <end position="91"/>
    </location>
</feature>
<feature type="compositionally biased region" description="Basic residues" evidence="1">
    <location>
        <begin position="278"/>
        <end position="291"/>
    </location>
</feature>